<proteinExistence type="predicted"/>
<keyword evidence="2" id="KW-1185">Reference proteome</keyword>
<comment type="caution">
    <text evidence="1">The sequence shown here is derived from an EMBL/GenBank/DDBJ whole genome shotgun (WGS) entry which is preliminary data.</text>
</comment>
<evidence type="ECO:0000313" key="1">
    <source>
        <dbReference type="EMBL" id="MFC0227406.1"/>
    </source>
</evidence>
<dbReference type="Proteomes" id="UP001589792">
    <property type="component" value="Unassembled WGS sequence"/>
</dbReference>
<accession>A0ABV6EEH0</accession>
<evidence type="ECO:0000313" key="2">
    <source>
        <dbReference type="Proteomes" id="UP001589792"/>
    </source>
</evidence>
<dbReference type="Pfam" id="PF11863">
    <property type="entry name" value="DUF3383"/>
    <property type="match status" value="1"/>
</dbReference>
<dbReference type="RefSeq" id="WP_380675924.1">
    <property type="nucleotide sequence ID" value="NZ_CP173186.1"/>
</dbReference>
<gene>
    <name evidence="1" type="ORF">ACFFJ3_12960</name>
</gene>
<sequence length="407" mass="44845">MAYPVDDIIPINLILTSAGLGYANFSSAFIFADASDLASGSPETEKGKTPVKAGASKIRTAANGFLPDTYRDYGDLDELREDFDVASDVYLIAKRYFAQIPRPPQISVWMKNPKDGAIEVTASKANEAVWRYHYFFKNSDLKDSTALTALSDWCDATEHPVWFTSSDDKALDPQAVDALAMLAKKGNRHMFGGYKAKSSIETDPSQAYAMVQLAAAFHKFRPVGTNTSITGEYQVLPGITGDDLKTAGYNALKAKKAVFFTQIELAGQFDNSRVINSRSMSSYDEFIDDVVNLDVLKNHLQVDGYNYIANVGTKRGLTTREYGGLLDTLGKTCKRFYDNGVLGMGAYTDSKDGLEKLARFGFVIRSKPEDLLRLSPAQRRKRVFPPTDILVILSRAGHVAEINVTVE</sequence>
<dbReference type="EMBL" id="JBHLXG010000010">
    <property type="protein sequence ID" value="MFC0227406.1"/>
    <property type="molecule type" value="Genomic_DNA"/>
</dbReference>
<name>A0ABV6EEH0_9GAMM</name>
<dbReference type="InterPro" id="IPR021808">
    <property type="entry name" value="DUF3383"/>
</dbReference>
<protein>
    <submittedName>
        <fullName evidence="1">DUF3383 family protein</fullName>
    </submittedName>
</protein>
<organism evidence="1 2">
    <name type="scientific">Serratia aquatilis</name>
    <dbReference type="NCBI Taxonomy" id="1737515"/>
    <lineage>
        <taxon>Bacteria</taxon>
        <taxon>Pseudomonadati</taxon>
        <taxon>Pseudomonadota</taxon>
        <taxon>Gammaproteobacteria</taxon>
        <taxon>Enterobacterales</taxon>
        <taxon>Yersiniaceae</taxon>
        <taxon>Serratia</taxon>
    </lineage>
</organism>
<reference evidence="1 2" key="1">
    <citation type="submission" date="2024-09" db="EMBL/GenBank/DDBJ databases">
        <authorList>
            <person name="Sun Q."/>
            <person name="Mori K."/>
        </authorList>
    </citation>
    <scope>NUCLEOTIDE SEQUENCE [LARGE SCALE GENOMIC DNA]</scope>
    <source>
        <strain evidence="1 2">CCM 8626</strain>
    </source>
</reference>